<dbReference type="PANTHER" id="PTHR13789">
    <property type="entry name" value="MONOOXYGENASE"/>
    <property type="match status" value="1"/>
</dbReference>
<dbReference type="Gene3D" id="3.30.9.30">
    <property type="match status" value="1"/>
</dbReference>
<dbReference type="RefSeq" id="WP_171607062.1">
    <property type="nucleotide sequence ID" value="NZ_WHPF01000004.1"/>
</dbReference>
<dbReference type="GO" id="GO:0071949">
    <property type="term" value="F:FAD binding"/>
    <property type="evidence" value="ECO:0007669"/>
    <property type="project" value="InterPro"/>
</dbReference>
<gene>
    <name evidence="4" type="ORF">GD597_06670</name>
</gene>
<dbReference type="AlphaFoldDB" id="A0A8J8FHH1"/>
<keyword evidence="1" id="KW-0560">Oxidoreductase</keyword>
<dbReference type="Gene3D" id="3.50.50.60">
    <property type="entry name" value="FAD/NAD(P)-binding domain"/>
    <property type="match status" value="1"/>
</dbReference>
<dbReference type="Pfam" id="PF01494">
    <property type="entry name" value="FAD_binding_3"/>
    <property type="match status" value="1"/>
</dbReference>
<name>A0A8J8FHH1_9BACT</name>
<dbReference type="SUPFAM" id="SSF54373">
    <property type="entry name" value="FAD-linked reductases, C-terminal domain"/>
    <property type="match status" value="1"/>
</dbReference>
<keyword evidence="2" id="KW-0503">Monooxygenase</keyword>
<dbReference type="SUPFAM" id="SSF51905">
    <property type="entry name" value="FAD/NAD(P)-binding domain"/>
    <property type="match status" value="1"/>
</dbReference>
<dbReference type="Proteomes" id="UP000598971">
    <property type="component" value="Unassembled WGS sequence"/>
</dbReference>
<accession>A0A8J8FHH1</accession>
<dbReference type="InterPro" id="IPR050493">
    <property type="entry name" value="FAD-dep_Monooxygenase_BioMet"/>
</dbReference>
<dbReference type="InterPro" id="IPR036188">
    <property type="entry name" value="FAD/NAD-bd_sf"/>
</dbReference>
<dbReference type="EMBL" id="WHPF01000004">
    <property type="protein sequence ID" value="NNV55134.1"/>
    <property type="molecule type" value="Genomic_DNA"/>
</dbReference>
<dbReference type="GO" id="GO:0004497">
    <property type="term" value="F:monooxygenase activity"/>
    <property type="evidence" value="ECO:0007669"/>
    <property type="project" value="UniProtKB-KW"/>
</dbReference>
<feature type="domain" description="FAD-binding" evidence="3">
    <location>
        <begin position="5"/>
        <end position="360"/>
    </location>
</feature>
<dbReference type="InterPro" id="IPR002938">
    <property type="entry name" value="FAD-bd"/>
</dbReference>
<protein>
    <submittedName>
        <fullName evidence="4">NAD(P)-binding protein</fullName>
    </submittedName>
</protein>
<proteinExistence type="predicted"/>
<comment type="caution">
    <text evidence="4">The sequence shown here is derived from an EMBL/GenBank/DDBJ whole genome shotgun (WGS) entry which is preliminary data.</text>
</comment>
<reference evidence="4" key="1">
    <citation type="submission" date="2019-10" db="EMBL/GenBank/DDBJ databases">
        <title>Draft genome sequence of Panacibacter sp. KCS-6.</title>
        <authorList>
            <person name="Yim K.J."/>
        </authorList>
    </citation>
    <scope>NUCLEOTIDE SEQUENCE</scope>
    <source>
        <strain evidence="4">KCS-6</strain>
    </source>
</reference>
<evidence type="ECO:0000313" key="5">
    <source>
        <dbReference type="Proteomes" id="UP000598971"/>
    </source>
</evidence>
<organism evidence="4 5">
    <name type="scientific">Limnovirga soli</name>
    <dbReference type="NCBI Taxonomy" id="2656915"/>
    <lineage>
        <taxon>Bacteria</taxon>
        <taxon>Pseudomonadati</taxon>
        <taxon>Bacteroidota</taxon>
        <taxon>Chitinophagia</taxon>
        <taxon>Chitinophagales</taxon>
        <taxon>Chitinophagaceae</taxon>
        <taxon>Limnovirga</taxon>
    </lineage>
</organism>
<evidence type="ECO:0000313" key="4">
    <source>
        <dbReference type="EMBL" id="NNV55134.1"/>
    </source>
</evidence>
<evidence type="ECO:0000259" key="3">
    <source>
        <dbReference type="Pfam" id="PF01494"/>
    </source>
</evidence>
<dbReference type="PRINTS" id="PR00420">
    <property type="entry name" value="RNGMNOXGNASE"/>
</dbReference>
<dbReference type="PANTHER" id="PTHR13789:SF268">
    <property type="entry name" value="5-METHYLPHENAZINE-1-CARBOXYLATE 1-MONOOXYGENASE"/>
    <property type="match status" value="1"/>
</dbReference>
<sequence>MKENSIIIVGAGIGGLTTALSLHAKGFKVEVYESAREIKPLGVGINLLPHAVRVLTNLGIQPHLQEVAVATKELVYYNKFGKRIWQEPRGKFAGYNWPQFSIHRGTFQMQLLQVAKELLGEANIHTGHCLQSFSQNENKVKAIFIDKETGILKAVAEADMLIGADGIHSIVRKHFYSEEGAPKFSGIILHRGTTMATPFLSGASMIMAGSASKKFVAYPISPVLDENGRQLINWIADLKVNPEDNIMPQDWNRRADKDKLLHEFGTWQFDWLDIPAIIGNASAIYEFPMSDRDPLPQWSFSRISLLGDAAHPMYPIGSNGASQAILDAECLTESLLQHNNAVQALEHYASIRLPATAKIVLQNRQMGPEQVMQIVEDRAPNGFEHLDDVISREELEAIAARYKQIAGFDKDALNQKQ</sequence>
<evidence type="ECO:0000256" key="1">
    <source>
        <dbReference type="ARBA" id="ARBA00023002"/>
    </source>
</evidence>
<evidence type="ECO:0000256" key="2">
    <source>
        <dbReference type="ARBA" id="ARBA00023033"/>
    </source>
</evidence>
<dbReference type="NCBIfam" id="NF005720">
    <property type="entry name" value="PRK07538.1"/>
    <property type="match status" value="1"/>
</dbReference>
<keyword evidence="5" id="KW-1185">Reference proteome</keyword>